<dbReference type="OrthoDB" id="4462099at2759"/>
<keyword evidence="3" id="KW-1185">Reference proteome</keyword>
<evidence type="ECO:0000313" key="2">
    <source>
        <dbReference type="EMBL" id="OQD70861.1"/>
    </source>
</evidence>
<dbReference type="EMBL" id="MDYM01000001">
    <property type="protein sequence ID" value="OQD70861.1"/>
    <property type="molecule type" value="Genomic_DNA"/>
</dbReference>
<accession>A0A1V6P1M9</accession>
<dbReference type="AlphaFoldDB" id="A0A1V6P1M9"/>
<evidence type="ECO:0000313" key="3">
    <source>
        <dbReference type="Proteomes" id="UP000191408"/>
    </source>
</evidence>
<feature type="region of interest" description="Disordered" evidence="1">
    <location>
        <begin position="82"/>
        <end position="112"/>
    </location>
</feature>
<sequence length="203" mass="22716">MLLSAMPIRSQEYPTQASHPSSREMETRLSAPRPSANAHGTAQSALELPPGHSEWGVATYTHDRDRDLETRSFSFTDDQVRSIGFNGSYPPDHDQDRQSNCTSFEGRDNVQSPGHIRHCYTNTNLDHSAQVFNGDVARAYDSSSTREHHLHGGSVKNKSRLVNGDLDRDTFLAMFCNSNDEARPEAGQREDAHPPRREPRTEG</sequence>
<evidence type="ECO:0000256" key="1">
    <source>
        <dbReference type="SAM" id="MobiDB-lite"/>
    </source>
</evidence>
<comment type="caution">
    <text evidence="2">The sequence shown here is derived from an EMBL/GenBank/DDBJ whole genome shotgun (WGS) entry which is preliminary data.</text>
</comment>
<protein>
    <submittedName>
        <fullName evidence="2">Uncharacterized protein</fullName>
    </submittedName>
</protein>
<reference evidence="3" key="1">
    <citation type="journal article" date="2017" name="Nat. Microbiol.">
        <title>Global analysis of biosynthetic gene clusters reveals vast potential of secondary metabolite production in Penicillium species.</title>
        <authorList>
            <person name="Nielsen J.C."/>
            <person name="Grijseels S."/>
            <person name="Prigent S."/>
            <person name="Ji B."/>
            <person name="Dainat J."/>
            <person name="Nielsen K.F."/>
            <person name="Frisvad J.C."/>
            <person name="Workman M."/>
            <person name="Nielsen J."/>
        </authorList>
    </citation>
    <scope>NUCLEOTIDE SEQUENCE [LARGE SCALE GENOMIC DNA]</scope>
    <source>
        <strain evidence="3">IBT 4502</strain>
    </source>
</reference>
<name>A0A1V6P1M9_PENPO</name>
<gene>
    <name evidence="2" type="ORF">PENPOL_c001G00958</name>
</gene>
<feature type="region of interest" description="Disordered" evidence="1">
    <location>
        <begin position="1"/>
        <end position="57"/>
    </location>
</feature>
<proteinExistence type="predicted"/>
<feature type="region of interest" description="Disordered" evidence="1">
    <location>
        <begin position="178"/>
        <end position="203"/>
    </location>
</feature>
<organism evidence="2 3">
    <name type="scientific">Penicillium polonicum</name>
    <dbReference type="NCBI Taxonomy" id="60169"/>
    <lineage>
        <taxon>Eukaryota</taxon>
        <taxon>Fungi</taxon>
        <taxon>Dikarya</taxon>
        <taxon>Ascomycota</taxon>
        <taxon>Pezizomycotina</taxon>
        <taxon>Eurotiomycetes</taxon>
        <taxon>Eurotiomycetidae</taxon>
        <taxon>Eurotiales</taxon>
        <taxon>Aspergillaceae</taxon>
        <taxon>Penicillium</taxon>
    </lineage>
</organism>
<feature type="compositionally biased region" description="Basic and acidic residues" evidence="1">
    <location>
        <begin position="180"/>
        <end position="203"/>
    </location>
</feature>
<dbReference type="Proteomes" id="UP000191408">
    <property type="component" value="Unassembled WGS sequence"/>
</dbReference>